<dbReference type="AlphaFoldDB" id="A0A6H1ZNZ2"/>
<name>A0A6H1ZNZ2_9ZZZZ</name>
<protein>
    <submittedName>
        <fullName evidence="1">Uncharacterized protein</fullName>
    </submittedName>
</protein>
<proteinExistence type="predicted"/>
<dbReference type="EMBL" id="MT144123">
    <property type="protein sequence ID" value="QJA49199.1"/>
    <property type="molecule type" value="Genomic_DNA"/>
</dbReference>
<gene>
    <name evidence="1" type="ORF">TM448A01254_0017</name>
</gene>
<organism evidence="1">
    <name type="scientific">viral metagenome</name>
    <dbReference type="NCBI Taxonomy" id="1070528"/>
    <lineage>
        <taxon>unclassified sequences</taxon>
        <taxon>metagenomes</taxon>
        <taxon>organismal metagenomes</taxon>
    </lineage>
</organism>
<sequence>MATTNIYLHQEAPTEPSGDGSILLTTFNDIETEYSGTGYLKSFTSETGIFDFDQDLGANAEDLWTIHFNAKTIDVPVGETAFIRFEFYKRDSSNNDTVMFTPEYITGIGTFYSAVGLTLSVYPYDWKDYYDTTVDTTDRLRCRVYASSRIPS</sequence>
<evidence type="ECO:0000313" key="1">
    <source>
        <dbReference type="EMBL" id="QJA49199.1"/>
    </source>
</evidence>
<reference evidence="1" key="1">
    <citation type="submission" date="2020-03" db="EMBL/GenBank/DDBJ databases">
        <title>The deep terrestrial virosphere.</title>
        <authorList>
            <person name="Holmfeldt K."/>
            <person name="Nilsson E."/>
            <person name="Simone D."/>
            <person name="Lopez-Fernandez M."/>
            <person name="Wu X."/>
            <person name="de Brujin I."/>
            <person name="Lundin D."/>
            <person name="Andersson A."/>
            <person name="Bertilsson S."/>
            <person name="Dopson M."/>
        </authorList>
    </citation>
    <scope>NUCLEOTIDE SEQUENCE</scope>
    <source>
        <strain evidence="1">TM448A01254</strain>
    </source>
</reference>
<accession>A0A6H1ZNZ2</accession>